<evidence type="ECO:0000256" key="9">
    <source>
        <dbReference type="SAM" id="MobiDB-lite"/>
    </source>
</evidence>
<feature type="transmembrane region" description="Helical" evidence="10">
    <location>
        <begin position="361"/>
        <end position="379"/>
    </location>
</feature>
<dbReference type="Pfam" id="PF01490">
    <property type="entry name" value="Aa_trans"/>
    <property type="match status" value="1"/>
</dbReference>
<feature type="transmembrane region" description="Helical" evidence="10">
    <location>
        <begin position="492"/>
        <end position="514"/>
    </location>
</feature>
<dbReference type="InterPro" id="IPR011701">
    <property type="entry name" value="MFS"/>
</dbReference>
<dbReference type="GO" id="GO:0005290">
    <property type="term" value="F:L-histidine transmembrane transporter activity"/>
    <property type="evidence" value="ECO:0007669"/>
    <property type="project" value="TreeGrafter"/>
</dbReference>
<feature type="transmembrane region" description="Helical" evidence="10">
    <location>
        <begin position="1144"/>
        <end position="1162"/>
    </location>
</feature>
<feature type="region of interest" description="Disordered" evidence="9">
    <location>
        <begin position="328"/>
        <end position="352"/>
    </location>
</feature>
<feature type="compositionally biased region" description="Acidic residues" evidence="9">
    <location>
        <begin position="423"/>
        <end position="441"/>
    </location>
</feature>
<dbReference type="GO" id="GO:0061459">
    <property type="term" value="F:L-arginine transmembrane transporter activity"/>
    <property type="evidence" value="ECO:0007669"/>
    <property type="project" value="TreeGrafter"/>
</dbReference>
<dbReference type="SUPFAM" id="SSF103473">
    <property type="entry name" value="MFS general substrate transporter"/>
    <property type="match status" value="1"/>
</dbReference>
<dbReference type="GO" id="GO:0015194">
    <property type="term" value="F:L-serine transmembrane transporter activity"/>
    <property type="evidence" value="ECO:0007669"/>
    <property type="project" value="TreeGrafter"/>
</dbReference>
<keyword evidence="6" id="KW-0029">Amino-acid transport</keyword>
<keyword evidence="7 10" id="KW-1133">Transmembrane helix</keyword>
<proteinExistence type="inferred from homology"/>
<dbReference type="GO" id="GO:0005302">
    <property type="term" value="F:L-tyrosine transmembrane transporter activity"/>
    <property type="evidence" value="ECO:0007669"/>
    <property type="project" value="TreeGrafter"/>
</dbReference>
<organism>
    <name type="scientific">Pyricularia oryzae (strain P131)</name>
    <name type="common">Rice blast fungus</name>
    <name type="synonym">Magnaporthe oryzae</name>
    <dbReference type="NCBI Taxonomy" id="1143193"/>
    <lineage>
        <taxon>Eukaryota</taxon>
        <taxon>Fungi</taxon>
        <taxon>Dikarya</taxon>
        <taxon>Ascomycota</taxon>
        <taxon>Pezizomycotina</taxon>
        <taxon>Sordariomycetes</taxon>
        <taxon>Sordariomycetidae</taxon>
        <taxon>Magnaporthales</taxon>
        <taxon>Pyriculariaceae</taxon>
        <taxon>Pyricularia</taxon>
    </lineage>
</organism>
<keyword evidence="5 10" id="KW-0812">Transmembrane</keyword>
<dbReference type="InterPro" id="IPR013057">
    <property type="entry name" value="AA_transpt_TM"/>
</dbReference>
<evidence type="ECO:0000256" key="1">
    <source>
        <dbReference type="ARBA" id="ARBA00004128"/>
    </source>
</evidence>
<feature type="transmembrane region" description="Helical" evidence="10">
    <location>
        <begin position="21"/>
        <end position="40"/>
    </location>
</feature>
<dbReference type="GO" id="GO:0000329">
    <property type="term" value="C:fungal-type vacuole membrane"/>
    <property type="evidence" value="ECO:0007669"/>
    <property type="project" value="TreeGrafter"/>
</dbReference>
<feature type="transmembrane region" description="Helical" evidence="10">
    <location>
        <begin position="948"/>
        <end position="971"/>
    </location>
</feature>
<evidence type="ECO:0000313" key="12">
    <source>
        <dbReference type="EMBL" id="ELQ63962.1"/>
    </source>
</evidence>
<feature type="region of interest" description="Disordered" evidence="9">
    <location>
        <begin position="418"/>
        <end position="445"/>
    </location>
</feature>
<comment type="similarity">
    <text evidence="2">Belongs to the amino acid/polyamine transporter 2 family.</text>
</comment>
<protein>
    <submittedName>
        <fullName evidence="12">Vacuolar amino acid transporter 6</fullName>
    </submittedName>
</protein>
<feature type="transmembrane region" description="Helical" evidence="10">
    <location>
        <begin position="912"/>
        <end position="936"/>
    </location>
</feature>
<name>L7J707_PYRO1</name>
<feature type="transmembrane region" description="Helical" evidence="10">
    <location>
        <begin position="173"/>
        <end position="192"/>
    </location>
</feature>
<evidence type="ECO:0000256" key="3">
    <source>
        <dbReference type="ARBA" id="ARBA00022448"/>
    </source>
</evidence>
<accession>L7J707</accession>
<dbReference type="InterPro" id="IPR036259">
    <property type="entry name" value="MFS_trans_sf"/>
</dbReference>
<keyword evidence="4" id="KW-0926">Vacuole</keyword>
<dbReference type="PANTHER" id="PTHR22950:SF678">
    <property type="entry name" value="VACUOLAR AMINO ACID TRANSPORTER 5-RELATED"/>
    <property type="match status" value="1"/>
</dbReference>
<feature type="transmembrane region" description="Helical" evidence="10">
    <location>
        <begin position="1077"/>
        <end position="1099"/>
    </location>
</feature>
<reference evidence="12" key="1">
    <citation type="journal article" date="2012" name="PLoS Genet.">
        <title>Comparative analysis of the genomes of two field isolates of the rice blast fungus Magnaporthe oryzae.</title>
        <authorList>
            <person name="Xue M."/>
            <person name="Yang J."/>
            <person name="Li Z."/>
            <person name="Hu S."/>
            <person name="Yao N."/>
            <person name="Dean R.A."/>
            <person name="Zhao W."/>
            <person name="Shen M."/>
            <person name="Zhang H."/>
            <person name="Li C."/>
            <person name="Liu L."/>
            <person name="Cao L."/>
            <person name="Xu X."/>
            <person name="Xing Y."/>
            <person name="Hsiang T."/>
            <person name="Zhang Z."/>
            <person name="Xu J.R."/>
            <person name="Peng Y.L."/>
        </authorList>
    </citation>
    <scope>NUCLEOTIDE SEQUENCE [LARGE SCALE GENOMIC DNA]</scope>
    <source>
        <strain evidence="12">P131</strain>
    </source>
</reference>
<feature type="transmembrane region" description="Helical" evidence="10">
    <location>
        <begin position="204"/>
        <end position="224"/>
    </location>
</feature>
<feature type="transmembrane region" description="Helical" evidence="10">
    <location>
        <begin position="977"/>
        <end position="997"/>
    </location>
</feature>
<evidence type="ECO:0000256" key="5">
    <source>
        <dbReference type="ARBA" id="ARBA00022692"/>
    </source>
</evidence>
<feature type="transmembrane region" description="Helical" evidence="10">
    <location>
        <begin position="1120"/>
        <end position="1138"/>
    </location>
</feature>
<feature type="compositionally biased region" description="Polar residues" evidence="9">
    <location>
        <begin position="343"/>
        <end position="352"/>
    </location>
</feature>
<evidence type="ECO:0000256" key="10">
    <source>
        <dbReference type="SAM" id="Phobius"/>
    </source>
</evidence>
<feature type="transmembrane region" description="Helical" evidence="10">
    <location>
        <begin position="552"/>
        <end position="569"/>
    </location>
</feature>
<feature type="transmembrane region" description="Helical" evidence="10">
    <location>
        <begin position="1214"/>
        <end position="1233"/>
    </location>
</feature>
<feature type="transmembrane region" description="Helical" evidence="10">
    <location>
        <begin position="1174"/>
        <end position="1194"/>
    </location>
</feature>
<evidence type="ECO:0000256" key="4">
    <source>
        <dbReference type="ARBA" id="ARBA00022554"/>
    </source>
</evidence>
<dbReference type="Pfam" id="PF07690">
    <property type="entry name" value="MFS_1"/>
    <property type="match status" value="1"/>
</dbReference>
<sequence>MARIRHRGLKPGGGQASMMSSVINLLNTIVGAGTLAMPSALSHMGITLGTAVIIWSGLASAFGLYLQSRCARYIDRGHSSFFALSQLTYPNAAVFFDAAIAIKCFGVGVSYLIIIGDLMPGVARGLVSDTGYGDGADVLPPYMLDRNFWITAFMLVIIPLGFLRRLDSLKYTSIIALVSIGYLIILVVYHFAAESHPNRGQVHYVTWEGPVSVLGAFPVVVFAYTCHQNMFSILNELKDGSPGSVVGVIGTSIGSAASIYILVAITGYLTFGNLVVGNIISMYPASIASTIGKAAIVVLVMFSVPLQIHPCRASLDAVLKWRPNRNNSAGGAHPDSTLIPPASSANDSHGSPTTPMSDLRFAILSTIIIVCSYATALTVSSLDRVLAYVGSTGSTAISFILPGLFYYKISDPNSIHHQRLTKDEDDAEDDNLDASTDEENGNLDPAGAGLLESVASLRSGMSAASRPRGTRWRRRLRWDLEHIEHGLLRKMALGLAIYGMCVMTVCLIMNTFFVHTKESSGSDMRHDDTCIECLVIASMQMLSFHEQVHACWTLWAYLGLLVASCYLYLNTYECLAIYPYVLTPDPRNKHDNRYPSQGHGAATDVGSKTLDAGGSRDANLLHFRVGDDHPTKPLLKYLKSGIGHMLLTSLAYTYPSIQRCVSSRTCLEYGSPCQGCRVAWIFGPACSDAVVTPWYCPDSSALHLLELSTEIRSRAATLTQSKMATTVTPARILTDDHAFLEPRRTTDGESSPLLSPATTDITPDDDVKKPTAPVPHIHYKRIAILFMASVCLIEMSVVTFQAPANALMEDVICRAKLSLPPAASTSSPLALADDPRCKTPDVQGELAMMRGWQMALDTLPSILCAVPYAMLADRAGRRPVLILAWVGLTLSVFWQALVLLLSTRGVVPLWTIYLASLWTFIGAFSCTGPAMLFTVLGDVCPPAERAAVFFRVSVAFIVGELIGSPLAGALMKLGGPWLPIGVSLVGCAMSLCLTWFVPETLEKRPEDDDDDNKKKQAPVTLRSAARVVAASFRDLWAFTVAHTHLLWLMVPMALFVLGRMVQDALLQYATKRYGISWSSASVLLGARTAANLFLFVVVFPCISHALTERSRMSTPAKDLLMARWTGAVGAAGSFLVALSSTPALFVLSLVVFSVGTGFSPVLRSLLNTLVEPRHLAMVNSLVSFLELIGTFIAGPLLSKALSVGIELGGPWVGLPFFAAGCSLALSAALVWVYRLPRPAKGGAEEALVGGGAHRC</sequence>
<evidence type="ECO:0000256" key="2">
    <source>
        <dbReference type="ARBA" id="ARBA00008066"/>
    </source>
</evidence>
<keyword evidence="8 10" id="KW-0472">Membrane</keyword>
<feature type="transmembrane region" description="Helical" evidence="10">
    <location>
        <begin position="245"/>
        <end position="271"/>
    </location>
</feature>
<dbReference type="Gene3D" id="1.20.1250.20">
    <property type="entry name" value="MFS general substrate transporter like domains"/>
    <property type="match status" value="1"/>
</dbReference>
<comment type="subcellular location">
    <subcellularLocation>
        <location evidence="1">Vacuole membrane</location>
        <topology evidence="1">Multi-pass membrane protein</topology>
    </subcellularLocation>
</comment>
<feature type="transmembrane region" description="Helical" evidence="10">
    <location>
        <begin position="148"/>
        <end position="166"/>
    </location>
</feature>
<feature type="region of interest" description="Disordered" evidence="9">
    <location>
        <begin position="742"/>
        <end position="767"/>
    </location>
</feature>
<feature type="transmembrane region" description="Helical" evidence="10">
    <location>
        <begin position="283"/>
        <end position="304"/>
    </location>
</feature>
<feature type="domain" description="Amino acid transporter transmembrane" evidence="11">
    <location>
        <begin position="15"/>
        <end position="421"/>
    </location>
</feature>
<evidence type="ECO:0000256" key="8">
    <source>
        <dbReference type="ARBA" id="ARBA00023136"/>
    </source>
</evidence>
<gene>
    <name evidence="12" type="ORF">OOW_P131scaffold00904g5</name>
</gene>
<evidence type="ECO:0000256" key="6">
    <source>
        <dbReference type="ARBA" id="ARBA00022970"/>
    </source>
</evidence>
<feature type="transmembrane region" description="Helical" evidence="10">
    <location>
        <begin position="385"/>
        <end position="407"/>
    </location>
</feature>
<dbReference type="GO" id="GO:0015189">
    <property type="term" value="F:L-lysine transmembrane transporter activity"/>
    <property type="evidence" value="ECO:0007669"/>
    <property type="project" value="TreeGrafter"/>
</dbReference>
<evidence type="ECO:0000256" key="7">
    <source>
        <dbReference type="ARBA" id="ARBA00022989"/>
    </source>
</evidence>
<feature type="transmembrane region" description="Helical" evidence="10">
    <location>
        <begin position="880"/>
        <end position="900"/>
    </location>
</feature>
<dbReference type="AlphaFoldDB" id="L7J707"/>
<feature type="compositionally biased region" description="Polar residues" evidence="9">
    <location>
        <begin position="748"/>
        <end position="761"/>
    </location>
</feature>
<dbReference type="PANTHER" id="PTHR22950">
    <property type="entry name" value="AMINO ACID TRANSPORTER"/>
    <property type="match status" value="1"/>
</dbReference>
<evidence type="ECO:0000259" key="11">
    <source>
        <dbReference type="Pfam" id="PF01490"/>
    </source>
</evidence>
<feature type="transmembrane region" description="Helical" evidence="10">
    <location>
        <begin position="1035"/>
        <end position="1057"/>
    </location>
</feature>
<keyword evidence="3" id="KW-0813">Transport</keyword>
<dbReference type="GO" id="GO:0005313">
    <property type="term" value="F:L-glutamate transmembrane transporter activity"/>
    <property type="evidence" value="ECO:0007669"/>
    <property type="project" value="TreeGrafter"/>
</dbReference>
<feature type="transmembrane region" description="Helical" evidence="10">
    <location>
        <begin position="46"/>
        <end position="66"/>
    </location>
</feature>
<dbReference type="EMBL" id="JH795173">
    <property type="protein sequence ID" value="ELQ63962.1"/>
    <property type="molecule type" value="Genomic_DNA"/>
</dbReference>